<comment type="similarity">
    <text evidence="1 7">Belongs to the thioredoxin family.</text>
</comment>
<dbReference type="GO" id="GO:0045454">
    <property type="term" value="P:cell redox homeostasis"/>
    <property type="evidence" value="ECO:0007669"/>
    <property type="project" value="TreeGrafter"/>
</dbReference>
<dbReference type="KEGG" id="acou:A5CBH24_23160"/>
<evidence type="ECO:0000256" key="6">
    <source>
        <dbReference type="NCBIfam" id="TIGR01068"/>
    </source>
</evidence>
<dbReference type="PROSITE" id="PS51352">
    <property type="entry name" value="THIOREDOXIN_2"/>
    <property type="match status" value="1"/>
</dbReference>
<dbReference type="SUPFAM" id="SSF52833">
    <property type="entry name" value="Thioredoxin-like"/>
    <property type="match status" value="1"/>
</dbReference>
<feature type="site" description="Contributes to redox potential value" evidence="8">
    <location>
        <position position="44"/>
    </location>
</feature>
<sequence>MVQELTLDQFQQKVYNLSDANASSSLTYLGDKPAIVDFYASWCGPCRMVAPILEELAGEYEGKIVVYKVNTEKEPDLAAAFGIRSIPSILFIPMSGKPQMLQGAMPKDAFKKAIEEYLLK</sequence>
<accession>A0A4Y1WV88</accession>
<dbReference type="GO" id="GO:0005829">
    <property type="term" value="C:cytosol"/>
    <property type="evidence" value="ECO:0007669"/>
    <property type="project" value="TreeGrafter"/>
</dbReference>
<dbReference type="PANTHER" id="PTHR45663:SF11">
    <property type="entry name" value="GEO12009P1"/>
    <property type="match status" value="1"/>
</dbReference>
<dbReference type="InterPro" id="IPR017937">
    <property type="entry name" value="Thioredoxin_CS"/>
</dbReference>
<reference evidence="12" key="1">
    <citation type="submission" date="2019-06" db="EMBL/GenBank/DDBJ databases">
        <title>Alistipes onderdonkii subsp. vulgaris subsp. nov., Alistipes dispar sp. nov. and Alistipes communis sp. nov., isolated from human faeces, and creation of Alistipes onderdonkii subsp. onderdonkii subsp. nov.</title>
        <authorList>
            <person name="Sakamoto M."/>
            <person name="Ikeyama N."/>
            <person name="Ogata Y."/>
            <person name="Suda W."/>
            <person name="Iino T."/>
            <person name="Hattori M."/>
            <person name="Ohkuma M."/>
        </authorList>
    </citation>
    <scope>NUCLEOTIDE SEQUENCE [LARGE SCALE GENOMIC DNA]</scope>
    <source>
        <strain evidence="12">5CBH24</strain>
    </source>
</reference>
<dbReference type="CDD" id="cd02947">
    <property type="entry name" value="TRX_family"/>
    <property type="match status" value="1"/>
</dbReference>
<dbReference type="EMBL" id="AP019735">
    <property type="protein sequence ID" value="BBL05003.1"/>
    <property type="molecule type" value="Genomic_DNA"/>
</dbReference>
<evidence type="ECO:0000259" key="10">
    <source>
        <dbReference type="PROSITE" id="PS51352"/>
    </source>
</evidence>
<dbReference type="PANTHER" id="PTHR45663">
    <property type="entry name" value="GEO12009P1"/>
    <property type="match status" value="1"/>
</dbReference>
<feature type="site" description="Deprotonates C-terminal active site Cys" evidence="8">
    <location>
        <position position="37"/>
    </location>
</feature>
<feature type="site" description="Contributes to redox potential value" evidence="8">
    <location>
        <position position="45"/>
    </location>
</feature>
<evidence type="ECO:0000256" key="7">
    <source>
        <dbReference type="PIRNR" id="PIRNR000077"/>
    </source>
</evidence>
<keyword evidence="2" id="KW-0813">Transport</keyword>
<evidence type="ECO:0000256" key="8">
    <source>
        <dbReference type="PIRSR" id="PIRSR000077-1"/>
    </source>
</evidence>
<dbReference type="FunFam" id="3.40.30.10:FF:000229">
    <property type="entry name" value="Thioredoxin (TRX)"/>
    <property type="match status" value="1"/>
</dbReference>
<evidence type="ECO:0000256" key="3">
    <source>
        <dbReference type="ARBA" id="ARBA00022982"/>
    </source>
</evidence>
<proteinExistence type="inferred from homology"/>
<evidence type="ECO:0000313" key="11">
    <source>
        <dbReference type="EMBL" id="BBL05003.1"/>
    </source>
</evidence>
<keyword evidence="3" id="KW-0249">Electron transport</keyword>
<gene>
    <name evidence="11" type="ORF">A5CBH24_23160</name>
</gene>
<dbReference type="GO" id="GO:0015035">
    <property type="term" value="F:protein-disulfide reductase activity"/>
    <property type="evidence" value="ECO:0007669"/>
    <property type="project" value="UniProtKB-UniRule"/>
</dbReference>
<evidence type="ECO:0000256" key="9">
    <source>
        <dbReference type="PIRSR" id="PIRSR000077-4"/>
    </source>
</evidence>
<dbReference type="PIRSF" id="PIRSF000077">
    <property type="entry name" value="Thioredoxin"/>
    <property type="match status" value="1"/>
</dbReference>
<dbReference type="AlphaFoldDB" id="A0A4Y1WV88"/>
<feature type="disulfide bond" description="Redox-active" evidence="9">
    <location>
        <begin position="43"/>
        <end position="46"/>
    </location>
</feature>
<keyword evidence="5 9" id="KW-0676">Redox-active center</keyword>
<keyword evidence="12" id="KW-1185">Reference proteome</keyword>
<evidence type="ECO:0000256" key="4">
    <source>
        <dbReference type="ARBA" id="ARBA00023157"/>
    </source>
</evidence>
<dbReference type="Pfam" id="PF00085">
    <property type="entry name" value="Thioredoxin"/>
    <property type="match status" value="1"/>
</dbReference>
<evidence type="ECO:0000313" key="12">
    <source>
        <dbReference type="Proteomes" id="UP000318946"/>
    </source>
</evidence>
<dbReference type="Gene3D" id="3.40.30.10">
    <property type="entry name" value="Glutaredoxin"/>
    <property type="match status" value="1"/>
</dbReference>
<dbReference type="InterPro" id="IPR005746">
    <property type="entry name" value="Thioredoxin"/>
</dbReference>
<evidence type="ECO:0000256" key="2">
    <source>
        <dbReference type="ARBA" id="ARBA00022448"/>
    </source>
</evidence>
<feature type="active site" description="Nucleophile" evidence="8">
    <location>
        <position position="43"/>
    </location>
</feature>
<dbReference type="NCBIfam" id="TIGR01068">
    <property type="entry name" value="thioredoxin"/>
    <property type="match status" value="1"/>
</dbReference>
<keyword evidence="4 9" id="KW-1015">Disulfide bond</keyword>
<protein>
    <recommendedName>
        <fullName evidence="6 7">Thioredoxin</fullName>
    </recommendedName>
</protein>
<feature type="active site" description="Nucleophile" evidence="8">
    <location>
        <position position="46"/>
    </location>
</feature>
<dbReference type="InterPro" id="IPR036249">
    <property type="entry name" value="Thioredoxin-like_sf"/>
</dbReference>
<evidence type="ECO:0000256" key="1">
    <source>
        <dbReference type="ARBA" id="ARBA00008987"/>
    </source>
</evidence>
<organism evidence="11 12">
    <name type="scientific">Alistipes communis</name>
    <dbReference type="NCBI Taxonomy" id="2585118"/>
    <lineage>
        <taxon>Bacteria</taxon>
        <taxon>Pseudomonadati</taxon>
        <taxon>Bacteroidota</taxon>
        <taxon>Bacteroidia</taxon>
        <taxon>Bacteroidales</taxon>
        <taxon>Rikenellaceae</taxon>
        <taxon>Alistipes</taxon>
    </lineage>
</organism>
<name>A0A4Y1WV88_9BACT</name>
<dbReference type="InterPro" id="IPR013766">
    <property type="entry name" value="Thioredoxin_domain"/>
</dbReference>
<feature type="domain" description="Thioredoxin" evidence="10">
    <location>
        <begin position="1"/>
        <end position="119"/>
    </location>
</feature>
<dbReference type="PROSITE" id="PS00194">
    <property type="entry name" value="THIOREDOXIN_1"/>
    <property type="match status" value="1"/>
</dbReference>
<evidence type="ECO:0000256" key="5">
    <source>
        <dbReference type="ARBA" id="ARBA00023284"/>
    </source>
</evidence>
<dbReference type="PRINTS" id="PR00421">
    <property type="entry name" value="THIOREDOXIN"/>
</dbReference>
<dbReference type="Proteomes" id="UP000318946">
    <property type="component" value="Chromosome"/>
</dbReference>